<evidence type="ECO:0000256" key="7">
    <source>
        <dbReference type="ARBA" id="ARBA00022842"/>
    </source>
</evidence>
<dbReference type="InterPro" id="IPR003374">
    <property type="entry name" value="ApbE-like_sf"/>
</dbReference>
<comment type="similarity">
    <text evidence="10 12">Belongs to the ApbE family.</text>
</comment>
<keyword evidence="12" id="KW-0472">Membrane</keyword>
<dbReference type="PIRSF" id="PIRSF006268">
    <property type="entry name" value="ApbE"/>
    <property type="match status" value="1"/>
</dbReference>
<feature type="binding site" evidence="11">
    <location>
        <position position="212"/>
    </location>
    <ligand>
        <name>Mg(2+)</name>
        <dbReference type="ChEBI" id="CHEBI:18420"/>
    </ligand>
</feature>
<evidence type="ECO:0000256" key="3">
    <source>
        <dbReference type="ARBA" id="ARBA00022630"/>
    </source>
</evidence>
<keyword evidence="5 10" id="KW-0479">Metal-binding</keyword>
<organism evidence="13">
    <name type="scientific">Peptoniphilus gorbachii</name>
    <dbReference type="NCBI Taxonomy" id="411567"/>
    <lineage>
        <taxon>Bacteria</taxon>
        <taxon>Bacillati</taxon>
        <taxon>Bacillota</taxon>
        <taxon>Tissierellia</taxon>
        <taxon>Tissierellales</taxon>
        <taxon>Peptoniphilaceae</taxon>
        <taxon>Peptoniphilus</taxon>
    </lineage>
</organism>
<dbReference type="EMBL" id="CACRUP010000013">
    <property type="protein sequence ID" value="VYT96208.1"/>
    <property type="molecule type" value="Genomic_DNA"/>
</dbReference>
<keyword evidence="12" id="KW-1003">Cell membrane</keyword>
<evidence type="ECO:0000256" key="2">
    <source>
        <dbReference type="ARBA" id="ARBA00016337"/>
    </source>
</evidence>
<dbReference type="SUPFAM" id="SSF143631">
    <property type="entry name" value="ApbE-like"/>
    <property type="match status" value="1"/>
</dbReference>
<dbReference type="Gene3D" id="3.10.520.10">
    <property type="entry name" value="ApbE-like domains"/>
    <property type="match status" value="1"/>
</dbReference>
<dbReference type="PANTHER" id="PTHR30040">
    <property type="entry name" value="THIAMINE BIOSYNTHESIS LIPOPROTEIN APBE"/>
    <property type="match status" value="1"/>
</dbReference>
<dbReference type="GO" id="GO:0046872">
    <property type="term" value="F:metal ion binding"/>
    <property type="evidence" value="ECO:0007669"/>
    <property type="project" value="UniProtKB-UniRule"/>
</dbReference>
<evidence type="ECO:0000256" key="6">
    <source>
        <dbReference type="ARBA" id="ARBA00022827"/>
    </source>
</evidence>
<proteinExistence type="inferred from homology"/>
<feature type="signal peptide" evidence="12">
    <location>
        <begin position="1"/>
        <end position="18"/>
    </location>
</feature>
<evidence type="ECO:0000256" key="9">
    <source>
        <dbReference type="ARBA" id="ARBA00048540"/>
    </source>
</evidence>
<comment type="cofactor">
    <cofactor evidence="11">
        <name>Mg(2+)</name>
        <dbReference type="ChEBI" id="CHEBI:18420"/>
    </cofactor>
    <cofactor evidence="11">
        <name>Mn(2+)</name>
        <dbReference type="ChEBI" id="CHEBI:29035"/>
    </cofactor>
    <text evidence="11">Magnesium. Can also use manganese.</text>
</comment>
<feature type="binding site" evidence="11">
    <location>
        <position position="331"/>
    </location>
    <ligand>
        <name>Mg(2+)</name>
        <dbReference type="ChEBI" id="CHEBI:18420"/>
    </ligand>
</feature>
<gene>
    <name evidence="13" type="primary">apbE</name>
    <name evidence="13" type="ORF">PGLFYP46_01519</name>
</gene>
<evidence type="ECO:0000256" key="8">
    <source>
        <dbReference type="ARBA" id="ARBA00031306"/>
    </source>
</evidence>
<evidence type="ECO:0000256" key="5">
    <source>
        <dbReference type="ARBA" id="ARBA00022723"/>
    </source>
</evidence>
<dbReference type="GO" id="GO:0016740">
    <property type="term" value="F:transferase activity"/>
    <property type="evidence" value="ECO:0007669"/>
    <property type="project" value="UniProtKB-UniRule"/>
</dbReference>
<dbReference type="RefSeq" id="WP_156701407.1">
    <property type="nucleotide sequence ID" value="NZ_CACRUP010000013.1"/>
</dbReference>
<evidence type="ECO:0000256" key="12">
    <source>
        <dbReference type="RuleBase" id="RU363002"/>
    </source>
</evidence>
<evidence type="ECO:0000256" key="10">
    <source>
        <dbReference type="PIRNR" id="PIRNR006268"/>
    </source>
</evidence>
<comment type="catalytic activity">
    <reaction evidence="9 10 12">
        <text>L-threonyl-[protein] + FAD = FMN-L-threonyl-[protein] + AMP + H(+)</text>
        <dbReference type="Rhea" id="RHEA:36847"/>
        <dbReference type="Rhea" id="RHEA-COMP:11060"/>
        <dbReference type="Rhea" id="RHEA-COMP:11061"/>
        <dbReference type="ChEBI" id="CHEBI:15378"/>
        <dbReference type="ChEBI" id="CHEBI:30013"/>
        <dbReference type="ChEBI" id="CHEBI:57692"/>
        <dbReference type="ChEBI" id="CHEBI:74257"/>
        <dbReference type="ChEBI" id="CHEBI:456215"/>
        <dbReference type="EC" id="2.7.1.180"/>
    </reaction>
</comment>
<evidence type="ECO:0000256" key="11">
    <source>
        <dbReference type="PIRSR" id="PIRSR006268-2"/>
    </source>
</evidence>
<protein>
    <recommendedName>
        <fullName evidence="2 10">FAD:protein FMN transferase</fullName>
        <ecNumber evidence="1 10">2.7.1.180</ecNumber>
    </recommendedName>
    <alternativeName>
        <fullName evidence="8 10">Flavin transferase</fullName>
    </alternativeName>
</protein>
<sequence length="373" mass="41585">MKKTILALALGGLLILSACGDKNIKSNKIEENNKKVSTENINKDAIKYDLGFYGTFDTYVEIAIYSDDEDFAKENLEYAKMRFEDLHKLFDNYKSYTDLVNVKSINDNAGIKPIVVNDTLFKLIKDSVDYYKNISHKTNIALGPVTKIWNDYRDLYDSGKTKEEVIKLKGEAIPSDAELEKLRPLTNMNNIILNEENNSVEIGKGMELDLGSTAKGFATELVARELEERGVKSAVISAGGNVRIIGKPLDGRDNFRIGIQNPEVENGEDTICVVNVVGTSVVTSGDYQRYFTVDGVRYCHIIDPYTLKPSNNLKSVTIIKGDSGLCDFLSTAAFNSSDDEIKYLAEKTDSAIIWVDKDMNIKATESANRFIDN</sequence>
<keyword evidence="12 13" id="KW-0449">Lipoprotein</keyword>
<keyword evidence="12" id="KW-0997">Cell inner membrane</keyword>
<keyword evidence="3 10" id="KW-0285">Flavoprotein</keyword>
<name>A0A6N3B179_9FIRM</name>
<dbReference type="EC" id="2.7.1.180" evidence="1 10"/>
<dbReference type="PANTHER" id="PTHR30040:SF2">
    <property type="entry name" value="FAD:PROTEIN FMN TRANSFERASE"/>
    <property type="match status" value="1"/>
</dbReference>
<evidence type="ECO:0000313" key="13">
    <source>
        <dbReference type="EMBL" id="VYT96208.1"/>
    </source>
</evidence>
<keyword evidence="12" id="KW-0732">Signal</keyword>
<dbReference type="InterPro" id="IPR024932">
    <property type="entry name" value="ApbE"/>
</dbReference>
<keyword evidence="6 10" id="KW-0274">FAD</keyword>
<accession>A0A6N3B179</accession>
<comment type="subcellular location">
    <subcellularLocation>
        <location evidence="12">Cell inner membrane</location>
        <topology evidence="12">Lipid-anchor</topology>
        <orientation evidence="12">Periplasmic side</orientation>
    </subcellularLocation>
</comment>
<reference evidence="13" key="1">
    <citation type="submission" date="2019-11" db="EMBL/GenBank/DDBJ databases">
        <authorList>
            <person name="Feng L."/>
        </authorList>
    </citation>
    <scope>NUCLEOTIDE SEQUENCE</scope>
    <source>
        <strain evidence="13">PgorbachiiLFYP46</strain>
    </source>
</reference>
<evidence type="ECO:0000256" key="4">
    <source>
        <dbReference type="ARBA" id="ARBA00022679"/>
    </source>
</evidence>
<evidence type="ECO:0000256" key="1">
    <source>
        <dbReference type="ARBA" id="ARBA00011955"/>
    </source>
</evidence>
<dbReference type="AlphaFoldDB" id="A0A6N3B179"/>
<comment type="function">
    <text evidence="12">Flavin transferase that catalyzes the transfer of the FMN moiety of FAD and its covalent binding to the hydroxyl group of a threonine residue in a target flavoprotein.</text>
</comment>
<keyword evidence="7 10" id="KW-0460">Magnesium</keyword>
<feature type="chain" id="PRO_5039742998" description="FAD:protein FMN transferase" evidence="12">
    <location>
        <begin position="19"/>
        <end position="373"/>
    </location>
</feature>
<feature type="binding site" evidence="11">
    <location>
        <position position="327"/>
    </location>
    <ligand>
        <name>Mg(2+)</name>
        <dbReference type="ChEBI" id="CHEBI:18420"/>
    </ligand>
</feature>
<dbReference type="Pfam" id="PF02424">
    <property type="entry name" value="ApbE"/>
    <property type="match status" value="1"/>
</dbReference>
<keyword evidence="4 10" id="KW-0808">Transferase</keyword>
<dbReference type="PROSITE" id="PS51257">
    <property type="entry name" value="PROKAR_LIPOPROTEIN"/>
    <property type="match status" value="1"/>
</dbReference>
<dbReference type="GO" id="GO:0005886">
    <property type="term" value="C:plasma membrane"/>
    <property type="evidence" value="ECO:0007669"/>
    <property type="project" value="UniProtKB-SubCell"/>
</dbReference>